<dbReference type="STRING" id="369723.Strop_0110"/>
<dbReference type="Proteomes" id="UP000000235">
    <property type="component" value="Chromosome"/>
</dbReference>
<proteinExistence type="predicted"/>
<gene>
    <name evidence="2" type="ordered locus">Strop_0110</name>
</gene>
<name>A4X145_SALTO</name>
<evidence type="ECO:0000256" key="1">
    <source>
        <dbReference type="SAM" id="MobiDB-lite"/>
    </source>
</evidence>
<organism evidence="2 3">
    <name type="scientific">Salinispora tropica (strain ATCC BAA-916 / DSM 44818 / JCM 13857 / NBRC 105044 / CNB-440)</name>
    <dbReference type="NCBI Taxonomy" id="369723"/>
    <lineage>
        <taxon>Bacteria</taxon>
        <taxon>Bacillati</taxon>
        <taxon>Actinomycetota</taxon>
        <taxon>Actinomycetes</taxon>
        <taxon>Micromonosporales</taxon>
        <taxon>Micromonosporaceae</taxon>
        <taxon>Salinispora</taxon>
    </lineage>
</organism>
<feature type="compositionally biased region" description="Low complexity" evidence="1">
    <location>
        <begin position="157"/>
        <end position="172"/>
    </location>
</feature>
<dbReference type="AlphaFoldDB" id="A4X145"/>
<feature type="region of interest" description="Disordered" evidence="1">
    <location>
        <begin position="32"/>
        <end position="90"/>
    </location>
</feature>
<sequence length="172" mass="17193">MACRHAALFGLRNVTGSGWRYCLRHGCPVRSLPSAEDDEEGGVPESGDAAGPPRRSSRCGPGATAARHRSASGYRRVVGAHRAPGGARPSRGYLLTVALLVGTASMPLLAAAGAGSATRPPSADHSSPPSSAPAVSPPPSLSSASVSPSSPEPSPSLTPSSPRASSPAPAWS</sequence>
<dbReference type="eggNOG" id="ENOG503283W">
    <property type="taxonomic scope" value="Bacteria"/>
</dbReference>
<keyword evidence="3" id="KW-1185">Reference proteome</keyword>
<dbReference type="KEGG" id="stp:Strop_0110"/>
<evidence type="ECO:0000313" key="3">
    <source>
        <dbReference type="Proteomes" id="UP000000235"/>
    </source>
</evidence>
<accession>A4X145</accession>
<feature type="region of interest" description="Disordered" evidence="1">
    <location>
        <begin position="114"/>
        <end position="172"/>
    </location>
</feature>
<evidence type="ECO:0000313" key="2">
    <source>
        <dbReference type="EMBL" id="ABP52595.1"/>
    </source>
</evidence>
<feature type="compositionally biased region" description="Low complexity" evidence="1">
    <location>
        <begin position="120"/>
        <end position="134"/>
    </location>
</feature>
<dbReference type="HOGENOM" id="CLU_1554201_0_0_11"/>
<reference evidence="3" key="1">
    <citation type="journal article" date="2007" name="Proc. Natl. Acad. Sci. U.S.A.">
        <title>Genome sequencing reveals complex secondary metabolome in the marine actinomycete Salinispora tropica.</title>
        <authorList>
            <person name="Udwary D.W."/>
            <person name="Zeigler L."/>
            <person name="Asolkar R.N."/>
            <person name="Singan V."/>
            <person name="Lapidus A."/>
            <person name="Fenical W."/>
            <person name="Jensen P.R."/>
            <person name="Moore B.S."/>
        </authorList>
    </citation>
    <scope>NUCLEOTIDE SEQUENCE [LARGE SCALE GENOMIC DNA]</scope>
    <source>
        <strain evidence="3">ATCC BAA-916 / DSM 44818 / CNB-440</strain>
    </source>
</reference>
<protein>
    <submittedName>
        <fullName evidence="2">Uncharacterized protein</fullName>
    </submittedName>
</protein>
<dbReference type="EMBL" id="CP000667">
    <property type="protein sequence ID" value="ABP52595.1"/>
    <property type="molecule type" value="Genomic_DNA"/>
</dbReference>